<evidence type="ECO:0000313" key="2">
    <source>
        <dbReference type="Proteomes" id="UP000320773"/>
    </source>
</evidence>
<protein>
    <submittedName>
        <fullName evidence="1">Uncharacterized protein</fullName>
    </submittedName>
</protein>
<sequence>MSKFGFSFSLSRLLGITGVKQRFARKTGIPTSKTGIERKMGSLIIRSLFKK</sequence>
<dbReference type="EMBL" id="VFPJ01000001">
    <property type="protein sequence ID" value="TQM40502.1"/>
    <property type="molecule type" value="Genomic_DNA"/>
</dbReference>
<dbReference type="RefSeq" id="WP_165766311.1">
    <property type="nucleotide sequence ID" value="NZ_PCMW01000004.1"/>
</dbReference>
<organism evidence="1 2">
    <name type="scientific">Flavobacterium branchiophilum</name>
    <dbReference type="NCBI Taxonomy" id="55197"/>
    <lineage>
        <taxon>Bacteria</taxon>
        <taxon>Pseudomonadati</taxon>
        <taxon>Bacteroidota</taxon>
        <taxon>Flavobacteriia</taxon>
        <taxon>Flavobacteriales</taxon>
        <taxon>Flavobacteriaceae</taxon>
        <taxon>Flavobacterium</taxon>
    </lineage>
</organism>
<accession>A0A543G345</accession>
<reference evidence="1 2" key="1">
    <citation type="submission" date="2019-06" db="EMBL/GenBank/DDBJ databases">
        <title>Genomic Encyclopedia of Archaeal and Bacterial Type Strains, Phase II (KMG-II): from individual species to whole genera.</title>
        <authorList>
            <person name="Goeker M."/>
        </authorList>
    </citation>
    <scope>NUCLEOTIDE SEQUENCE [LARGE SCALE GENOMIC DNA]</scope>
    <source>
        <strain evidence="1 2">DSM 24789</strain>
    </source>
</reference>
<proteinExistence type="predicted"/>
<dbReference type="AlphaFoldDB" id="A0A543G345"/>
<evidence type="ECO:0000313" key="1">
    <source>
        <dbReference type="EMBL" id="TQM40502.1"/>
    </source>
</evidence>
<dbReference type="Proteomes" id="UP000320773">
    <property type="component" value="Unassembled WGS sequence"/>
</dbReference>
<gene>
    <name evidence="1" type="ORF">BC670_1393</name>
</gene>
<name>A0A543G345_9FLAO</name>
<comment type="caution">
    <text evidence="1">The sequence shown here is derived from an EMBL/GenBank/DDBJ whole genome shotgun (WGS) entry which is preliminary data.</text>
</comment>